<dbReference type="PANTHER" id="PTHR38731:SF3">
    <property type="entry name" value="BLL6125 PROTEIN"/>
    <property type="match status" value="1"/>
</dbReference>
<dbReference type="STRING" id="1548547.BA177_15605"/>
<evidence type="ECO:0000313" key="4">
    <source>
        <dbReference type="EMBL" id="ANO52421.1"/>
    </source>
</evidence>
<feature type="domain" description="FecR protein" evidence="3">
    <location>
        <begin position="57"/>
        <end position="151"/>
    </location>
</feature>
<reference evidence="4 5" key="1">
    <citation type="submission" date="2016-06" db="EMBL/GenBank/DDBJ databases">
        <title>Complete genome sequence of a deep-branching marine Gamma Proteobacterium Woeseia oceani type strain XK5.</title>
        <authorList>
            <person name="Mu D."/>
            <person name="Du Z."/>
        </authorList>
    </citation>
    <scope>NUCLEOTIDE SEQUENCE [LARGE SCALE GENOMIC DNA]</scope>
    <source>
        <strain evidence="4 5">XK5</strain>
    </source>
</reference>
<gene>
    <name evidence="4" type="ORF">BA177_15605</name>
</gene>
<evidence type="ECO:0000259" key="3">
    <source>
        <dbReference type="Pfam" id="PF04773"/>
    </source>
</evidence>
<dbReference type="AlphaFoldDB" id="A0A193LIX1"/>
<name>A0A193LIX1_9GAMM</name>
<dbReference type="RefSeq" id="WP_068617716.1">
    <property type="nucleotide sequence ID" value="NZ_CP016268.1"/>
</dbReference>
<accession>A0A193LIX1</accession>
<dbReference type="EMBL" id="CP016268">
    <property type="protein sequence ID" value="ANO52421.1"/>
    <property type="molecule type" value="Genomic_DNA"/>
</dbReference>
<evidence type="ECO:0000256" key="1">
    <source>
        <dbReference type="SAM" id="MobiDB-lite"/>
    </source>
</evidence>
<evidence type="ECO:0000313" key="5">
    <source>
        <dbReference type="Proteomes" id="UP000092695"/>
    </source>
</evidence>
<dbReference type="Pfam" id="PF04773">
    <property type="entry name" value="FecR"/>
    <property type="match status" value="1"/>
</dbReference>
<keyword evidence="2" id="KW-0732">Signal</keyword>
<keyword evidence="5" id="KW-1185">Reference proteome</keyword>
<proteinExistence type="predicted"/>
<protein>
    <recommendedName>
        <fullName evidence="3">FecR protein domain-containing protein</fullName>
    </recommendedName>
</protein>
<feature type="signal peptide" evidence="2">
    <location>
        <begin position="1"/>
        <end position="24"/>
    </location>
</feature>
<dbReference type="InterPro" id="IPR006860">
    <property type="entry name" value="FecR"/>
</dbReference>
<organism evidence="4 5">
    <name type="scientific">Woeseia oceani</name>
    <dbReference type="NCBI Taxonomy" id="1548547"/>
    <lineage>
        <taxon>Bacteria</taxon>
        <taxon>Pseudomonadati</taxon>
        <taxon>Pseudomonadota</taxon>
        <taxon>Gammaproteobacteria</taxon>
        <taxon>Woeseiales</taxon>
        <taxon>Woeseiaceae</taxon>
        <taxon>Woeseia</taxon>
    </lineage>
</organism>
<dbReference type="KEGG" id="woc:BA177_15605"/>
<feature type="chain" id="PRO_5008260293" description="FecR protein domain-containing protein" evidence="2">
    <location>
        <begin position="25"/>
        <end position="306"/>
    </location>
</feature>
<sequence length="306" mass="32791">MICRLQRWLLLGAGLLAMPVSVLAAVAGQVMFSTGEVTADRQPPASLAKGDDVFVADTVRTGAAARAQLLMQDGARLAIRPESAIRIEEYVYQAAGSSAAPATSRSANRSVTRLLKGGLRTITGAIGKDDEKAYEVRTPVGVLGIRGTDYMLVFCNADCRPAGSGTALAENGLYLGVIEGHIVFRNETGSIELRAGEHAFVPLDTRQPQRLATPPAVFIDEFDRPLRGPTRPSPVGFDSKLGSRRQPDVNTTPIDNNDLADKGMDRTDAPKQPLIGTDADGNRIDLLPGQLQEVRPMPGDNRDTYQ</sequence>
<feature type="compositionally biased region" description="Basic and acidic residues" evidence="1">
    <location>
        <begin position="259"/>
        <end position="269"/>
    </location>
</feature>
<dbReference type="PANTHER" id="PTHR38731">
    <property type="entry name" value="LIPL45-RELATED LIPOPROTEIN-RELATED"/>
    <property type="match status" value="1"/>
</dbReference>
<dbReference type="Gene3D" id="2.60.120.1440">
    <property type="match status" value="1"/>
</dbReference>
<dbReference type="Proteomes" id="UP000092695">
    <property type="component" value="Chromosome"/>
</dbReference>
<feature type="region of interest" description="Disordered" evidence="1">
    <location>
        <begin position="222"/>
        <end position="283"/>
    </location>
</feature>
<evidence type="ECO:0000256" key="2">
    <source>
        <dbReference type="SAM" id="SignalP"/>
    </source>
</evidence>